<protein>
    <recommendedName>
        <fullName evidence="2">BHLH domain-containing protein</fullName>
    </recommendedName>
</protein>
<dbReference type="STRING" id="4555.A0A368PIW6"/>
<accession>A0A368PIW6</accession>
<gene>
    <name evidence="1" type="ORF">SETIT_1G105000v2</name>
</gene>
<dbReference type="InterPro" id="IPR037546">
    <property type="entry name" value="SAC51-like"/>
</dbReference>
<dbReference type="OrthoDB" id="777433at2759"/>
<dbReference type="PANTHER" id="PTHR36066:SF11">
    <property type="entry name" value="TRANSCRIPTION FACTOR BHLH144"/>
    <property type="match status" value="1"/>
</dbReference>
<reference evidence="1" key="2">
    <citation type="submission" date="2015-07" db="EMBL/GenBank/DDBJ databases">
        <authorList>
            <person name="Noorani M."/>
        </authorList>
    </citation>
    <scope>NUCLEOTIDE SEQUENCE</scope>
    <source>
        <strain evidence="1">Yugu1</strain>
    </source>
</reference>
<evidence type="ECO:0008006" key="2">
    <source>
        <dbReference type="Google" id="ProtNLM"/>
    </source>
</evidence>
<dbReference type="EMBL" id="CM003528">
    <property type="protein sequence ID" value="RCV05706.1"/>
    <property type="molecule type" value="Genomic_DNA"/>
</dbReference>
<organism evidence="1">
    <name type="scientific">Setaria italica</name>
    <name type="common">Foxtail millet</name>
    <name type="synonym">Panicum italicum</name>
    <dbReference type="NCBI Taxonomy" id="4555"/>
    <lineage>
        <taxon>Eukaryota</taxon>
        <taxon>Viridiplantae</taxon>
        <taxon>Streptophyta</taxon>
        <taxon>Embryophyta</taxon>
        <taxon>Tracheophyta</taxon>
        <taxon>Spermatophyta</taxon>
        <taxon>Magnoliopsida</taxon>
        <taxon>Liliopsida</taxon>
        <taxon>Poales</taxon>
        <taxon>Poaceae</taxon>
        <taxon>PACMAD clade</taxon>
        <taxon>Panicoideae</taxon>
        <taxon>Panicodae</taxon>
        <taxon>Paniceae</taxon>
        <taxon>Cenchrinae</taxon>
        <taxon>Setaria</taxon>
    </lineage>
</organism>
<reference evidence="1" key="1">
    <citation type="journal article" date="2012" name="Nat. Biotechnol.">
        <title>Reference genome sequence of the model plant Setaria.</title>
        <authorList>
            <person name="Bennetzen J.L."/>
            <person name="Schmutz J."/>
            <person name="Wang H."/>
            <person name="Percifield R."/>
            <person name="Hawkins J."/>
            <person name="Pontaroli A.C."/>
            <person name="Estep M."/>
            <person name="Feng L."/>
            <person name="Vaughn J.N."/>
            <person name="Grimwood J."/>
            <person name="Jenkins J."/>
            <person name="Barry K."/>
            <person name="Lindquist E."/>
            <person name="Hellsten U."/>
            <person name="Deshpande S."/>
            <person name="Wang X."/>
            <person name="Wu X."/>
            <person name="Mitros T."/>
            <person name="Triplett J."/>
            <person name="Yang X."/>
            <person name="Ye C.Y."/>
            <person name="Mauro-Herrera M."/>
            <person name="Wang L."/>
            <person name="Li P."/>
            <person name="Sharma M."/>
            <person name="Sharma R."/>
            <person name="Ronald P.C."/>
            <person name="Panaud O."/>
            <person name="Kellogg E.A."/>
            <person name="Brutnell T.P."/>
            <person name="Doust A.N."/>
            <person name="Tuskan G.A."/>
            <person name="Rokhsar D."/>
            <person name="Devos K.M."/>
        </authorList>
    </citation>
    <scope>NUCLEOTIDE SEQUENCE [LARGE SCALE GENOMIC DNA]</scope>
    <source>
        <strain evidence="1">Yugu1</strain>
    </source>
</reference>
<dbReference type="AlphaFoldDB" id="A0A368PIW6"/>
<dbReference type="PANTHER" id="PTHR36066">
    <property type="entry name" value="TRANSCRIPTION FACTOR BHLH145"/>
    <property type="match status" value="1"/>
</dbReference>
<proteinExistence type="predicted"/>
<sequence>MTKGFPGAPSLHVLPQRVCRALRGVVPGGGRMDTPAVLDEAVWYLKSLKVEATSWASAVARTANQLTSSCCIDRRQLAPIDVEDGASARGGSSSHCMNLWPNSFCFCCHASIPWSIDIIMVLPCIDAWHG</sequence>
<name>A0A368PIW6_SETIT</name>
<evidence type="ECO:0000313" key="1">
    <source>
        <dbReference type="EMBL" id="RCV05706.1"/>
    </source>
</evidence>